<organism evidence="2 3">
    <name type="scientific">Melipona bicolor</name>
    <dbReference type="NCBI Taxonomy" id="60889"/>
    <lineage>
        <taxon>Eukaryota</taxon>
        <taxon>Metazoa</taxon>
        <taxon>Ecdysozoa</taxon>
        <taxon>Arthropoda</taxon>
        <taxon>Hexapoda</taxon>
        <taxon>Insecta</taxon>
        <taxon>Pterygota</taxon>
        <taxon>Neoptera</taxon>
        <taxon>Endopterygota</taxon>
        <taxon>Hymenoptera</taxon>
        <taxon>Apocrita</taxon>
        <taxon>Aculeata</taxon>
        <taxon>Apoidea</taxon>
        <taxon>Anthophila</taxon>
        <taxon>Apidae</taxon>
        <taxon>Melipona</taxon>
    </lineage>
</organism>
<dbReference type="AlphaFoldDB" id="A0AA40KI30"/>
<dbReference type="Proteomes" id="UP001177670">
    <property type="component" value="Unassembled WGS sequence"/>
</dbReference>
<reference evidence="2" key="1">
    <citation type="submission" date="2021-10" db="EMBL/GenBank/DDBJ databases">
        <title>Melipona bicolor Genome sequencing and assembly.</title>
        <authorList>
            <person name="Araujo N.S."/>
            <person name="Arias M.C."/>
        </authorList>
    </citation>
    <scope>NUCLEOTIDE SEQUENCE</scope>
    <source>
        <strain evidence="2">USP_2M_L1-L4_2017</strain>
        <tissue evidence="2">Whole body</tissue>
    </source>
</reference>
<evidence type="ECO:0000313" key="2">
    <source>
        <dbReference type="EMBL" id="KAK1120918.1"/>
    </source>
</evidence>
<name>A0AA40KI30_9HYME</name>
<protein>
    <submittedName>
        <fullName evidence="2">Uncharacterized protein</fullName>
    </submittedName>
</protein>
<evidence type="ECO:0000256" key="1">
    <source>
        <dbReference type="SAM" id="MobiDB-lite"/>
    </source>
</evidence>
<sequence length="176" mass="18607">MPLQEEEKNQRRTKLTNSWFLVLAEFPGAPDRRGSVAPVVGGPLDRADWHEAGPGVEASRAAGPKVGRLHRLFALRALPSDAFAGVECGRGRGNRVAAATTTAANAATTVVWKAAEQHGELTNNGGDSSGPGGYARALRRSEQGPKDRTARITSRTQAGSGLQEAHQTVTLRTLCS</sequence>
<feature type="region of interest" description="Disordered" evidence="1">
    <location>
        <begin position="119"/>
        <end position="169"/>
    </location>
</feature>
<comment type="caution">
    <text evidence="2">The sequence shown here is derived from an EMBL/GenBank/DDBJ whole genome shotgun (WGS) entry which is preliminary data.</text>
</comment>
<feature type="compositionally biased region" description="Polar residues" evidence="1">
    <location>
        <begin position="151"/>
        <end position="169"/>
    </location>
</feature>
<gene>
    <name evidence="2" type="ORF">K0M31_010702</name>
</gene>
<dbReference type="EMBL" id="JAHYIQ010000028">
    <property type="protein sequence ID" value="KAK1120918.1"/>
    <property type="molecule type" value="Genomic_DNA"/>
</dbReference>
<keyword evidence="3" id="KW-1185">Reference proteome</keyword>
<evidence type="ECO:0000313" key="3">
    <source>
        <dbReference type="Proteomes" id="UP001177670"/>
    </source>
</evidence>
<proteinExistence type="predicted"/>
<feature type="compositionally biased region" description="Basic and acidic residues" evidence="1">
    <location>
        <begin position="139"/>
        <end position="150"/>
    </location>
</feature>
<accession>A0AA40KI30</accession>